<dbReference type="PROSITE" id="PS50268">
    <property type="entry name" value="CADHERIN_2"/>
    <property type="match status" value="1"/>
</dbReference>
<keyword evidence="8" id="KW-1185">Reference proteome</keyword>
<dbReference type="PANTHER" id="PTHR24027">
    <property type="entry name" value="CADHERIN-23"/>
    <property type="match status" value="1"/>
</dbReference>
<dbReference type="GO" id="GO:0007156">
    <property type="term" value="P:homophilic cell adhesion via plasma membrane adhesion molecules"/>
    <property type="evidence" value="ECO:0007669"/>
    <property type="project" value="InterPro"/>
</dbReference>
<dbReference type="InterPro" id="IPR015919">
    <property type="entry name" value="Cadherin-like_sf"/>
</dbReference>
<dbReference type="AlphaFoldDB" id="A0A0B1SRX1"/>
<dbReference type="InterPro" id="IPR002126">
    <property type="entry name" value="Cadherin-like_dom"/>
</dbReference>
<name>A0A0B1SRX1_OESDE</name>
<evidence type="ECO:0000256" key="4">
    <source>
        <dbReference type="ARBA" id="ARBA00023136"/>
    </source>
</evidence>
<dbReference type="CDD" id="cd11304">
    <property type="entry name" value="Cadherin_repeat"/>
    <property type="match status" value="1"/>
</dbReference>
<gene>
    <name evidence="7" type="ORF">OESDEN_13982</name>
</gene>
<dbReference type="GO" id="GO:0005509">
    <property type="term" value="F:calcium ion binding"/>
    <property type="evidence" value="ECO:0007669"/>
    <property type="project" value="UniProtKB-UniRule"/>
</dbReference>
<dbReference type="EMBL" id="KN560965">
    <property type="protein sequence ID" value="KHJ86272.1"/>
    <property type="molecule type" value="Genomic_DNA"/>
</dbReference>
<dbReference type="Proteomes" id="UP000053660">
    <property type="component" value="Unassembled WGS sequence"/>
</dbReference>
<dbReference type="SUPFAM" id="SSF49313">
    <property type="entry name" value="Cadherin-like"/>
    <property type="match status" value="2"/>
</dbReference>
<dbReference type="PROSITE" id="PS00232">
    <property type="entry name" value="CADHERIN_1"/>
    <property type="match status" value="1"/>
</dbReference>
<dbReference type="PANTHER" id="PTHR24027:SF438">
    <property type="entry name" value="CADHERIN 23"/>
    <property type="match status" value="1"/>
</dbReference>
<organism evidence="7 8">
    <name type="scientific">Oesophagostomum dentatum</name>
    <name type="common">Nodular worm</name>
    <dbReference type="NCBI Taxonomy" id="61180"/>
    <lineage>
        <taxon>Eukaryota</taxon>
        <taxon>Metazoa</taxon>
        <taxon>Ecdysozoa</taxon>
        <taxon>Nematoda</taxon>
        <taxon>Chromadorea</taxon>
        <taxon>Rhabditida</taxon>
        <taxon>Rhabditina</taxon>
        <taxon>Rhabditomorpha</taxon>
        <taxon>Strongyloidea</taxon>
        <taxon>Strongylidae</taxon>
        <taxon>Oesophagostomum</taxon>
    </lineage>
</organism>
<protein>
    <recommendedName>
        <fullName evidence="6">Cadherin domain-containing protein</fullName>
    </recommendedName>
</protein>
<dbReference type="GO" id="GO:0045296">
    <property type="term" value="F:cadherin binding"/>
    <property type="evidence" value="ECO:0007669"/>
    <property type="project" value="TreeGrafter"/>
</dbReference>
<evidence type="ECO:0000256" key="3">
    <source>
        <dbReference type="ARBA" id="ARBA00022837"/>
    </source>
</evidence>
<dbReference type="SMART" id="SM00112">
    <property type="entry name" value="CA"/>
    <property type="match status" value="1"/>
</dbReference>
<dbReference type="GO" id="GO:0016477">
    <property type="term" value="P:cell migration"/>
    <property type="evidence" value="ECO:0007669"/>
    <property type="project" value="TreeGrafter"/>
</dbReference>
<dbReference type="GO" id="GO:0008013">
    <property type="term" value="F:beta-catenin binding"/>
    <property type="evidence" value="ECO:0007669"/>
    <property type="project" value="TreeGrafter"/>
</dbReference>
<feature type="domain" description="Cadherin" evidence="6">
    <location>
        <begin position="111"/>
        <end position="186"/>
    </location>
</feature>
<sequence>LYPLGGKQEIVLKVNHTLFRVADEGKLVVAEKLNGYAGERLCSTIIAKDAGEPPRTTTYPFCVTVYPASNSHFSPLIVFPKQNSIHYFDENVQYDELLRIKLLEEEHMGVVSYKFDETFKKKRMQIFQDWENFSLNTSGSLSAKEPFDFEKKPVHELKILACRQANCSSVHVFISVNDRNDNCPIFPRQTFLEQKFQVTAYDCHMACRDPHKSSNGTIIGILTVKDVNDNFPKFSEKTYYATVIQSYPLSESPISIDAKTGEITASEPLRESSYSFTVTVIDGANHDDSAGVMISVVTYSQQTELLFDAPFEFIVRNEKNIVKLLSNATSLTAMIDRCRQNLNYTVVLAHFLDDDGSFVEVDTALRRLVLSNSTARRELRNAYGLREKLPLTVSGVMALETVILAVLDRRLLSS</sequence>
<dbReference type="InterPro" id="IPR020894">
    <property type="entry name" value="Cadherin_CS"/>
</dbReference>
<feature type="non-terminal residue" evidence="7">
    <location>
        <position position="1"/>
    </location>
</feature>
<keyword evidence="2" id="KW-0677">Repeat</keyword>
<evidence type="ECO:0000256" key="1">
    <source>
        <dbReference type="ARBA" id="ARBA00004370"/>
    </source>
</evidence>
<evidence type="ECO:0000256" key="2">
    <source>
        <dbReference type="ARBA" id="ARBA00022737"/>
    </source>
</evidence>
<evidence type="ECO:0000259" key="6">
    <source>
        <dbReference type="PROSITE" id="PS50268"/>
    </source>
</evidence>
<evidence type="ECO:0000313" key="7">
    <source>
        <dbReference type="EMBL" id="KHJ86272.1"/>
    </source>
</evidence>
<dbReference type="Gene3D" id="2.60.40.60">
    <property type="entry name" value="Cadherins"/>
    <property type="match status" value="2"/>
</dbReference>
<proteinExistence type="predicted"/>
<accession>A0A0B1SRX1</accession>
<keyword evidence="3 5" id="KW-0106">Calcium</keyword>
<evidence type="ECO:0000313" key="8">
    <source>
        <dbReference type="Proteomes" id="UP000053660"/>
    </source>
</evidence>
<dbReference type="GO" id="GO:0016342">
    <property type="term" value="C:catenin complex"/>
    <property type="evidence" value="ECO:0007669"/>
    <property type="project" value="TreeGrafter"/>
</dbReference>
<dbReference type="PRINTS" id="PR00205">
    <property type="entry name" value="CADHERIN"/>
</dbReference>
<keyword evidence="4" id="KW-0472">Membrane</keyword>
<dbReference type="InterPro" id="IPR039808">
    <property type="entry name" value="Cadherin"/>
</dbReference>
<reference evidence="7 8" key="1">
    <citation type="submission" date="2014-03" db="EMBL/GenBank/DDBJ databases">
        <title>Draft genome of the hookworm Oesophagostomum dentatum.</title>
        <authorList>
            <person name="Mitreva M."/>
        </authorList>
    </citation>
    <scope>NUCLEOTIDE SEQUENCE [LARGE SCALE GENOMIC DNA]</scope>
    <source>
        <strain evidence="7 8">OD-Hann</strain>
    </source>
</reference>
<evidence type="ECO:0000256" key="5">
    <source>
        <dbReference type="PROSITE-ProRule" id="PRU00043"/>
    </source>
</evidence>
<comment type="subcellular location">
    <subcellularLocation>
        <location evidence="1">Membrane</location>
    </subcellularLocation>
</comment>
<dbReference type="OrthoDB" id="5799622at2759"/>